<evidence type="ECO:0000259" key="1">
    <source>
        <dbReference type="PROSITE" id="PS50056"/>
    </source>
</evidence>
<dbReference type="PROSITE" id="PS50056">
    <property type="entry name" value="TYR_PHOSPHATASE_2"/>
    <property type="match status" value="1"/>
</dbReference>
<dbReference type="Gene3D" id="3.90.190.10">
    <property type="entry name" value="Protein tyrosine phosphatase superfamily"/>
    <property type="match status" value="1"/>
</dbReference>
<gene>
    <name evidence="2" type="ORF">D3877_29005</name>
</gene>
<dbReference type="Proteomes" id="UP000283458">
    <property type="component" value="Unassembled WGS sequence"/>
</dbReference>
<dbReference type="InterPro" id="IPR029021">
    <property type="entry name" value="Prot-tyrosine_phosphatase-like"/>
</dbReference>
<evidence type="ECO:0000313" key="2">
    <source>
        <dbReference type="EMBL" id="RJF76426.1"/>
    </source>
</evidence>
<feature type="domain" description="Tyrosine specific protein phosphatases" evidence="1">
    <location>
        <begin position="302"/>
        <end position="366"/>
    </location>
</feature>
<name>A0A418VK59_9PROT</name>
<keyword evidence="3" id="KW-1185">Reference proteome</keyword>
<reference evidence="2 3" key="1">
    <citation type="submission" date="2018-09" db="EMBL/GenBank/DDBJ databases">
        <authorList>
            <person name="Zhu H."/>
        </authorList>
    </citation>
    <scope>NUCLEOTIDE SEQUENCE [LARGE SCALE GENOMIC DNA]</scope>
    <source>
        <strain evidence="2 3">K2W22B-5</strain>
    </source>
</reference>
<proteinExistence type="predicted"/>
<evidence type="ECO:0000313" key="3">
    <source>
        <dbReference type="Proteomes" id="UP000283458"/>
    </source>
</evidence>
<dbReference type="EMBL" id="QYUL01000008">
    <property type="protein sequence ID" value="RJF76426.1"/>
    <property type="molecule type" value="Genomic_DNA"/>
</dbReference>
<organism evidence="2 3">
    <name type="scientific">Azospirillum cavernae</name>
    <dbReference type="NCBI Taxonomy" id="2320860"/>
    <lineage>
        <taxon>Bacteria</taxon>
        <taxon>Pseudomonadati</taxon>
        <taxon>Pseudomonadota</taxon>
        <taxon>Alphaproteobacteria</taxon>
        <taxon>Rhodospirillales</taxon>
        <taxon>Azospirillaceae</taxon>
        <taxon>Azospirillum</taxon>
    </lineage>
</organism>
<sequence>MTEGIMGSDGMTTAGTLIEALQAALDTADSNPLGWPHDEYVRAILWSLPPEQRRFAMALSSNIEAEDLENACLWGIVDQQDHPLHVVPAIREIDGKPTAVLSVQRDGGVMLAHHNRDLVTRLLETGTATDGIGERCVFVLDPVVEQHRDRYAIAPVGPDAWSRRRAMDVHAVTRIPCLACGDIIRAKPDAETTCRCGQTVVEGDWAGNAMLIGGTPITGSGLYEWDIWAEDHDSGLLVVGQTGVGIAMRRAELAGRPIQAVLALRSIPATDDEQDDDGRGYHGIEPTVIACADCESDRWPDAPTAEHLRQILAWGRRHQGQRVIVHCRQGLGRAPAAALAILADRLGPGQEPEAVEAMFALRPCAILNLHMTGLADELLGRDGALHEVARSHPLIRARHYARQISEGWSRFPHLLLPSGGGTILTSWEGRR</sequence>
<protein>
    <recommendedName>
        <fullName evidence="1">Tyrosine specific protein phosphatases domain-containing protein</fullName>
    </recommendedName>
</protein>
<dbReference type="SUPFAM" id="SSF52799">
    <property type="entry name" value="(Phosphotyrosine protein) phosphatases II"/>
    <property type="match status" value="1"/>
</dbReference>
<comment type="caution">
    <text evidence="2">The sequence shown here is derived from an EMBL/GenBank/DDBJ whole genome shotgun (WGS) entry which is preliminary data.</text>
</comment>
<dbReference type="AlphaFoldDB" id="A0A418VK59"/>
<dbReference type="InterPro" id="IPR000387">
    <property type="entry name" value="Tyr_Pase_dom"/>
</dbReference>
<accession>A0A418VK59</accession>